<keyword evidence="5" id="KW-0520">NAD</keyword>
<keyword evidence="5" id="KW-0874">Quinone</keyword>
<keyword evidence="9" id="KW-1185">Reference proteome</keyword>
<organism evidence="8 9">
    <name type="scientific">Candidatus Kinetoplastidibacterium galati TCC219</name>
    <dbReference type="NCBI Taxonomy" id="1208921"/>
    <lineage>
        <taxon>Bacteria</taxon>
        <taxon>Pseudomonadati</taxon>
        <taxon>Pseudomonadota</taxon>
        <taxon>Betaproteobacteria</taxon>
        <taxon>Candidatus Kinetoplastidibacterium</taxon>
    </lineage>
</organism>
<dbReference type="RefSeq" id="WP_015389678.1">
    <property type="nucleotide sequence ID" value="NC_020284.1"/>
</dbReference>
<dbReference type="GO" id="GO:0048038">
    <property type="term" value="F:quinone binding"/>
    <property type="evidence" value="ECO:0007669"/>
    <property type="project" value="UniProtKB-KW"/>
</dbReference>
<dbReference type="PANTHER" id="PTHR22773">
    <property type="entry name" value="NADH DEHYDROGENASE"/>
    <property type="match status" value="1"/>
</dbReference>
<keyword evidence="3 5" id="KW-1133">Transmembrane helix</keyword>
<dbReference type="HOGENOM" id="CLU_007100_1_3_4"/>
<reference evidence="8 9" key="1">
    <citation type="journal article" date="2013" name="Genome Biol. Evol.">
        <title>Genome evolution and phylogenomic analysis of candidatus kinetoplastibacterium, the betaproteobacterial endosymbionts of strigomonas and angomonas.</title>
        <authorList>
            <person name="Alves J.M."/>
            <person name="Serrano M.G."/>
            <person name="Maia da Silva F."/>
            <person name="Voegtly L.J."/>
            <person name="Matveyev A.V."/>
            <person name="Teixeira M.M."/>
            <person name="Camargo E.P."/>
            <person name="Buck G.A."/>
        </authorList>
    </citation>
    <scope>NUCLEOTIDE SEQUENCE [LARGE SCALE GENOMIC DNA]</scope>
    <source>
        <strain evidence="8 9">TCC219</strain>
    </source>
</reference>
<feature type="transmembrane region" description="Helical" evidence="5">
    <location>
        <begin position="375"/>
        <end position="398"/>
    </location>
</feature>
<comment type="similarity">
    <text evidence="5">Belongs to the complex I subunit 2 family.</text>
</comment>
<feature type="transmembrane region" description="Helical" evidence="5">
    <location>
        <begin position="274"/>
        <end position="295"/>
    </location>
</feature>
<dbReference type="InterPro" id="IPR010096">
    <property type="entry name" value="NADH-Q_OxRdtase_suN/2"/>
</dbReference>
<accession>M1M1S2</accession>
<evidence type="ECO:0000256" key="6">
    <source>
        <dbReference type="RuleBase" id="RU000320"/>
    </source>
</evidence>
<evidence type="ECO:0000256" key="3">
    <source>
        <dbReference type="ARBA" id="ARBA00022989"/>
    </source>
</evidence>
<keyword evidence="8" id="KW-0560">Oxidoreductase</keyword>
<comment type="function">
    <text evidence="5">NDH-1 shuttles electrons from NADH, via FMN and iron-sulfur (Fe-S) centers, to quinones in the respiratory chain. The immediate electron acceptor for the enzyme in this species is believed to be ubiquinone. Couples the redox reaction to proton translocation (for every two electrons transferred, four hydrogen ions are translocated across the cytoplasmic membrane), and thus conserves the redox energy in a proton gradient.</text>
</comment>
<evidence type="ECO:0000256" key="2">
    <source>
        <dbReference type="ARBA" id="ARBA00022692"/>
    </source>
</evidence>
<dbReference type="STRING" id="1208921.ST1E_0864"/>
<evidence type="ECO:0000313" key="9">
    <source>
        <dbReference type="Proteomes" id="UP000011658"/>
    </source>
</evidence>
<dbReference type="AlphaFoldDB" id="M1M1S2"/>
<dbReference type="eggNOG" id="COG1007">
    <property type="taxonomic scope" value="Bacteria"/>
</dbReference>
<keyword evidence="5" id="KW-1003">Cell membrane</keyword>
<evidence type="ECO:0000256" key="5">
    <source>
        <dbReference type="HAMAP-Rule" id="MF_00445"/>
    </source>
</evidence>
<dbReference type="InterPro" id="IPR001750">
    <property type="entry name" value="ND/Mrp_TM"/>
</dbReference>
<dbReference type="Proteomes" id="UP000011658">
    <property type="component" value="Chromosome"/>
</dbReference>
<feature type="transmembrane region" description="Helical" evidence="5">
    <location>
        <begin position="334"/>
        <end position="354"/>
    </location>
</feature>
<dbReference type="GO" id="GO:0012505">
    <property type="term" value="C:endomembrane system"/>
    <property type="evidence" value="ECO:0007669"/>
    <property type="project" value="UniProtKB-SubCell"/>
</dbReference>
<keyword evidence="5" id="KW-1278">Translocase</keyword>
<feature type="transmembrane region" description="Helical" evidence="5">
    <location>
        <begin position="6"/>
        <end position="28"/>
    </location>
</feature>
<evidence type="ECO:0000259" key="7">
    <source>
        <dbReference type="Pfam" id="PF00361"/>
    </source>
</evidence>
<comment type="subunit">
    <text evidence="5">NDH-1 is composed of 14 different subunits. Subunits NuoA, H, J, K, L, M, N constitute the membrane sector of the complex.</text>
</comment>
<feature type="transmembrane region" description="Helical" evidence="5">
    <location>
        <begin position="302"/>
        <end position="319"/>
    </location>
</feature>
<proteinExistence type="inferred from homology"/>
<dbReference type="NCBIfam" id="TIGR01770">
    <property type="entry name" value="NDH_I_N"/>
    <property type="match status" value="1"/>
</dbReference>
<feature type="transmembrane region" description="Helical" evidence="5">
    <location>
        <begin position="204"/>
        <end position="229"/>
    </location>
</feature>
<feature type="transmembrane region" description="Helical" evidence="5">
    <location>
        <begin position="68"/>
        <end position="91"/>
    </location>
</feature>
<dbReference type="GO" id="GO:0050136">
    <property type="term" value="F:NADH dehydrogenase (quinone) (non-electrogenic) activity"/>
    <property type="evidence" value="ECO:0007669"/>
    <property type="project" value="UniProtKB-UniRule"/>
</dbReference>
<dbReference type="GO" id="GO:0008137">
    <property type="term" value="F:NADH dehydrogenase (ubiquinone) activity"/>
    <property type="evidence" value="ECO:0007669"/>
    <property type="project" value="InterPro"/>
</dbReference>
<dbReference type="GO" id="GO:0005886">
    <property type="term" value="C:plasma membrane"/>
    <property type="evidence" value="ECO:0007669"/>
    <property type="project" value="UniProtKB-SubCell"/>
</dbReference>
<keyword evidence="2 5" id="KW-0812">Transmembrane</keyword>
<dbReference type="EC" id="7.1.1.-" evidence="5"/>
<dbReference type="PRINTS" id="PR01434">
    <property type="entry name" value="NADHDHGNASE5"/>
</dbReference>
<feature type="transmembrane region" description="Helical" evidence="5">
    <location>
        <begin position="457"/>
        <end position="475"/>
    </location>
</feature>
<keyword evidence="5" id="KW-0830">Ubiquinone</keyword>
<protein>
    <recommendedName>
        <fullName evidence="5">NADH-quinone oxidoreductase subunit N</fullName>
        <ecNumber evidence="5">7.1.1.-</ecNumber>
    </recommendedName>
    <alternativeName>
        <fullName evidence="5">NADH dehydrogenase I subunit N</fullName>
    </alternativeName>
    <alternativeName>
        <fullName evidence="5">NDH-1 subunit N</fullName>
    </alternativeName>
</protein>
<sequence length="491" mass="54599">MQDNNFFLIAPEITLLFLSLVILVIDIFSIDKDRFLTFTASLLTLLILSIISLFQFKYCPSGSIFGSLLIVDIFSQFLKIISYLITFLILIYSKSYVKEFNMIGNGGELYVLLLLSLLGQMVMISSGNFISLYLGIELMSLPLYAIIAIRRNILINIEASIKYFVLGSVASGVFLYGISVVYGVTNSLDFPGEISINSNEIVNIRVLILGFMLLVSGLIFKLGIVPFHMWLPDVYQGSPTAVTLFLGTVPKIAVFAVIARLFMNSFECFSIINWNYLLISFALLSLCIGNITAIMQKDLKRMLAYSAISHMGFVLLGLVSKDHFSGNIACSSSMYYIIVYALNTLAIFGSILLLSKGKECVYINDLIGLKKHNSLLAFVVLVSMLSLAGIPPFIGFYAKLSIFNVLISSGYIIVSVIAVIFSLIGAFYYLRVIKVSYFDDSKASQNCLVKSENDHDFALYFLLINLSIIIILSLFPDILLNLCTEISNRSF</sequence>
<dbReference type="KEGG" id="kga:ST1E_0864"/>
<keyword evidence="4 5" id="KW-0472">Membrane</keyword>
<comment type="subcellular location">
    <subcellularLocation>
        <location evidence="5">Cell membrane</location>
        <topology evidence="5">Multi-pass membrane protein</topology>
    </subcellularLocation>
    <subcellularLocation>
        <location evidence="1">Endomembrane system</location>
        <topology evidence="1">Multi-pass membrane protein</topology>
    </subcellularLocation>
    <subcellularLocation>
        <location evidence="6">Membrane</location>
        <topology evidence="6">Multi-pass membrane protein</topology>
    </subcellularLocation>
</comment>
<dbReference type="EMBL" id="CP003806">
    <property type="protein sequence ID" value="AGF49194.1"/>
    <property type="molecule type" value="Genomic_DNA"/>
</dbReference>
<feature type="transmembrane region" description="Helical" evidence="5">
    <location>
        <begin position="130"/>
        <end position="149"/>
    </location>
</feature>
<feature type="transmembrane region" description="Helical" evidence="5">
    <location>
        <begin position="161"/>
        <end position="184"/>
    </location>
</feature>
<dbReference type="OrthoDB" id="9768329at2"/>
<evidence type="ECO:0000313" key="8">
    <source>
        <dbReference type="EMBL" id="AGF49194.1"/>
    </source>
</evidence>
<gene>
    <name evidence="5" type="primary">nuoN</name>
    <name evidence="8" type="ORF">ST1E_0864</name>
</gene>
<evidence type="ECO:0000256" key="1">
    <source>
        <dbReference type="ARBA" id="ARBA00004127"/>
    </source>
</evidence>
<name>M1M1S2_9PROT</name>
<feature type="domain" description="NADH:quinone oxidoreductase/Mrp antiporter transmembrane" evidence="7">
    <location>
        <begin position="126"/>
        <end position="424"/>
    </location>
</feature>
<dbReference type="PATRIC" id="fig|1208921.3.peg.479"/>
<keyword evidence="5" id="KW-0813">Transport</keyword>
<evidence type="ECO:0000256" key="4">
    <source>
        <dbReference type="ARBA" id="ARBA00023136"/>
    </source>
</evidence>
<dbReference type="Pfam" id="PF00361">
    <property type="entry name" value="Proton_antipo_M"/>
    <property type="match status" value="1"/>
</dbReference>
<feature type="transmembrane region" description="Helical" evidence="5">
    <location>
        <begin position="241"/>
        <end position="262"/>
    </location>
</feature>
<comment type="catalytic activity">
    <reaction evidence="5">
        <text>a quinone + NADH + 5 H(+)(in) = a quinol + NAD(+) + 4 H(+)(out)</text>
        <dbReference type="Rhea" id="RHEA:57888"/>
        <dbReference type="ChEBI" id="CHEBI:15378"/>
        <dbReference type="ChEBI" id="CHEBI:24646"/>
        <dbReference type="ChEBI" id="CHEBI:57540"/>
        <dbReference type="ChEBI" id="CHEBI:57945"/>
        <dbReference type="ChEBI" id="CHEBI:132124"/>
    </reaction>
</comment>
<feature type="transmembrane region" description="Helical" evidence="5">
    <location>
        <begin position="35"/>
        <end position="56"/>
    </location>
</feature>
<feature type="transmembrane region" description="Helical" evidence="5">
    <location>
        <begin position="103"/>
        <end position="124"/>
    </location>
</feature>
<feature type="transmembrane region" description="Helical" evidence="5">
    <location>
        <begin position="410"/>
        <end position="430"/>
    </location>
</feature>
<dbReference type="GO" id="GO:0042773">
    <property type="term" value="P:ATP synthesis coupled electron transport"/>
    <property type="evidence" value="ECO:0007669"/>
    <property type="project" value="InterPro"/>
</dbReference>
<dbReference type="HAMAP" id="MF_00445">
    <property type="entry name" value="NDH1_NuoN_1"/>
    <property type="match status" value="1"/>
</dbReference>